<organism evidence="2 3">
    <name type="scientific">Meloidogyne javanica</name>
    <name type="common">Root-knot nematode worm</name>
    <dbReference type="NCBI Taxonomy" id="6303"/>
    <lineage>
        <taxon>Eukaryota</taxon>
        <taxon>Metazoa</taxon>
        <taxon>Ecdysozoa</taxon>
        <taxon>Nematoda</taxon>
        <taxon>Chromadorea</taxon>
        <taxon>Rhabditida</taxon>
        <taxon>Tylenchina</taxon>
        <taxon>Tylenchomorpha</taxon>
        <taxon>Tylenchoidea</taxon>
        <taxon>Meloidogynidae</taxon>
        <taxon>Meloidogyninae</taxon>
        <taxon>Meloidogyne</taxon>
        <taxon>Meloidogyne incognita group</taxon>
    </lineage>
</organism>
<evidence type="ECO:0000313" key="3">
    <source>
        <dbReference type="WBParaSite" id="scaffold7494_cov192.g12099"/>
    </source>
</evidence>
<feature type="transmembrane region" description="Helical" evidence="1">
    <location>
        <begin position="89"/>
        <end position="108"/>
    </location>
</feature>
<name>A0A915N2Q1_MELJA</name>
<keyword evidence="1" id="KW-0812">Transmembrane</keyword>
<keyword evidence="2" id="KW-1185">Reference proteome</keyword>
<dbReference type="Proteomes" id="UP000887561">
    <property type="component" value="Unplaced"/>
</dbReference>
<dbReference type="WBParaSite" id="scaffold7494_cov192.g12099">
    <property type="protein sequence ID" value="scaffold7494_cov192.g12099"/>
    <property type="gene ID" value="scaffold7494_cov192.g12099"/>
</dbReference>
<evidence type="ECO:0000256" key="1">
    <source>
        <dbReference type="SAM" id="Phobius"/>
    </source>
</evidence>
<proteinExistence type="predicted"/>
<dbReference type="AlphaFoldDB" id="A0A915N2Q1"/>
<reference evidence="3" key="1">
    <citation type="submission" date="2022-11" db="UniProtKB">
        <authorList>
            <consortium name="WormBaseParasite"/>
        </authorList>
    </citation>
    <scope>IDENTIFICATION</scope>
</reference>
<keyword evidence="1" id="KW-1133">Transmembrane helix</keyword>
<feature type="transmembrane region" description="Helical" evidence="1">
    <location>
        <begin position="23"/>
        <end position="43"/>
    </location>
</feature>
<evidence type="ECO:0000313" key="2">
    <source>
        <dbReference type="Proteomes" id="UP000887561"/>
    </source>
</evidence>
<accession>A0A915N2Q1</accession>
<protein>
    <submittedName>
        <fullName evidence="3">Uncharacterized protein</fullName>
    </submittedName>
</protein>
<sequence>MKYTLEQELRECNYYVDCYRKLLSSGFATLSAILITFAVSSLLHGLDLRMCTVLLSFGLFSFAETGALIHNYDQFQWDIWINEFKLFGHLLGLIMLLICILFDYSGIIKNAKQEKMQYKKE</sequence>
<keyword evidence="1" id="KW-0472">Membrane</keyword>